<keyword evidence="4" id="KW-0969">Cilium</keyword>
<dbReference type="SUPFAM" id="SSF140566">
    <property type="entry name" value="FlgN-like"/>
    <property type="match status" value="1"/>
</dbReference>
<keyword evidence="4" id="KW-0282">Flagellum</keyword>
<proteinExistence type="predicted"/>
<keyword evidence="5" id="KW-1185">Reference proteome</keyword>
<comment type="caution">
    <text evidence="4">The sequence shown here is derived from an EMBL/GenBank/DDBJ whole genome shotgun (WGS) entry which is preliminary data.</text>
</comment>
<dbReference type="EMBL" id="JBHLVO010000009">
    <property type="protein sequence ID" value="MFC0272216.1"/>
    <property type="molecule type" value="Genomic_DNA"/>
</dbReference>
<feature type="compositionally biased region" description="Polar residues" evidence="3">
    <location>
        <begin position="137"/>
        <end position="153"/>
    </location>
</feature>
<sequence>MLADKLITTLEKLLSLHEQLYKVALQKSEILKKDLIDELREILKQEQKLVQAIKQIEAERILITAEYLNREQELTLRACIDQADGLAKERLQTIHHEFQSIMDKLKAVNQLNQQLTQQSLQFVSISLDMLMPQENAQNYNRPDQSKGTATNRRSIFDSKA</sequence>
<keyword evidence="4" id="KW-0966">Cell projection</keyword>
<feature type="coiled-coil region" evidence="2">
    <location>
        <begin position="25"/>
        <end position="59"/>
    </location>
</feature>
<dbReference type="Proteomes" id="UP001589854">
    <property type="component" value="Unassembled WGS sequence"/>
</dbReference>
<evidence type="ECO:0000313" key="5">
    <source>
        <dbReference type="Proteomes" id="UP001589854"/>
    </source>
</evidence>
<dbReference type="InterPro" id="IPR007809">
    <property type="entry name" value="FlgN-like"/>
</dbReference>
<feature type="region of interest" description="Disordered" evidence="3">
    <location>
        <begin position="137"/>
        <end position="160"/>
    </location>
</feature>
<organism evidence="4 5">
    <name type="scientific">Metabacillus herbersteinensis</name>
    <dbReference type="NCBI Taxonomy" id="283816"/>
    <lineage>
        <taxon>Bacteria</taxon>
        <taxon>Bacillati</taxon>
        <taxon>Bacillota</taxon>
        <taxon>Bacilli</taxon>
        <taxon>Bacillales</taxon>
        <taxon>Bacillaceae</taxon>
        <taxon>Metabacillus</taxon>
    </lineage>
</organism>
<name>A0ABV6GEX0_9BACI</name>
<dbReference type="RefSeq" id="WP_378934314.1">
    <property type="nucleotide sequence ID" value="NZ_JBHLVO010000009.1"/>
</dbReference>
<evidence type="ECO:0000313" key="4">
    <source>
        <dbReference type="EMBL" id="MFC0272216.1"/>
    </source>
</evidence>
<evidence type="ECO:0000256" key="2">
    <source>
        <dbReference type="SAM" id="Coils"/>
    </source>
</evidence>
<evidence type="ECO:0000256" key="1">
    <source>
        <dbReference type="ARBA" id="ARBA00022795"/>
    </source>
</evidence>
<evidence type="ECO:0000256" key="3">
    <source>
        <dbReference type="SAM" id="MobiDB-lite"/>
    </source>
</evidence>
<dbReference type="Pfam" id="PF05130">
    <property type="entry name" value="FlgN"/>
    <property type="match status" value="1"/>
</dbReference>
<dbReference type="InterPro" id="IPR036679">
    <property type="entry name" value="FlgN-like_sf"/>
</dbReference>
<keyword evidence="1" id="KW-1005">Bacterial flagellum biogenesis</keyword>
<reference evidence="4 5" key="1">
    <citation type="submission" date="2024-09" db="EMBL/GenBank/DDBJ databases">
        <authorList>
            <person name="Sun Q."/>
            <person name="Mori K."/>
        </authorList>
    </citation>
    <scope>NUCLEOTIDE SEQUENCE [LARGE SCALE GENOMIC DNA]</scope>
    <source>
        <strain evidence="4 5">CCM 7228</strain>
    </source>
</reference>
<dbReference type="Gene3D" id="1.20.58.300">
    <property type="entry name" value="FlgN-like"/>
    <property type="match status" value="1"/>
</dbReference>
<gene>
    <name evidence="4" type="ORF">ACFFIX_12300</name>
</gene>
<accession>A0ABV6GEX0</accession>
<keyword evidence="2" id="KW-0175">Coiled coil</keyword>
<protein>
    <submittedName>
        <fullName evidence="4">Flagellar protein FlgN</fullName>
    </submittedName>
</protein>